<dbReference type="EMBL" id="AVCI01000045">
    <property type="protein sequence ID" value="KFN41252.1"/>
    <property type="molecule type" value="Genomic_DNA"/>
</dbReference>
<dbReference type="PANTHER" id="PTHR33449:SF1">
    <property type="entry name" value="NUCLEOID-ASSOCIATED PROTEIN YBAB"/>
    <property type="match status" value="1"/>
</dbReference>
<evidence type="ECO:0000313" key="4">
    <source>
        <dbReference type="EMBL" id="KFN41252.1"/>
    </source>
</evidence>
<dbReference type="PANTHER" id="PTHR33449">
    <property type="entry name" value="NUCLEOID-ASSOCIATED PROTEIN YBAB"/>
    <property type="match status" value="1"/>
</dbReference>
<dbReference type="OrthoDB" id="9808738at2"/>
<dbReference type="NCBIfam" id="TIGR00103">
    <property type="entry name" value="DNA_YbaB_EbfC"/>
    <property type="match status" value="1"/>
</dbReference>
<evidence type="ECO:0000256" key="1">
    <source>
        <dbReference type="ARBA" id="ARBA00023125"/>
    </source>
</evidence>
<proteinExistence type="inferred from homology"/>
<comment type="subcellular location">
    <subcellularLocation>
        <location evidence="2">Cytoplasm</location>
        <location evidence="2">Nucleoid</location>
    </subcellularLocation>
</comment>
<name>A0A091AQ18_9GAMM</name>
<keyword evidence="2" id="KW-0963">Cytoplasm</keyword>
<dbReference type="PIRSF" id="PIRSF004555">
    <property type="entry name" value="UCP004555"/>
    <property type="match status" value="1"/>
</dbReference>
<dbReference type="SUPFAM" id="SSF82607">
    <property type="entry name" value="YbaB-like"/>
    <property type="match status" value="1"/>
</dbReference>
<reference evidence="4 5" key="1">
    <citation type="submission" date="2013-09" db="EMBL/GenBank/DDBJ databases">
        <title>Genome sequencing of Arenimonas oryziterrae.</title>
        <authorList>
            <person name="Chen F."/>
            <person name="Wang G."/>
        </authorList>
    </citation>
    <scope>NUCLEOTIDE SEQUENCE [LARGE SCALE GENOMIC DNA]</scope>
    <source>
        <strain evidence="4 5">YC6267</strain>
    </source>
</reference>
<evidence type="ECO:0000256" key="3">
    <source>
        <dbReference type="SAM" id="Coils"/>
    </source>
</evidence>
<evidence type="ECO:0000313" key="5">
    <source>
        <dbReference type="Proteomes" id="UP000029385"/>
    </source>
</evidence>
<feature type="coiled-coil region" evidence="3">
    <location>
        <begin position="5"/>
        <end position="32"/>
    </location>
</feature>
<dbReference type="STRING" id="1121015.GCA_000420545_00276"/>
<evidence type="ECO:0000256" key="2">
    <source>
        <dbReference type="HAMAP-Rule" id="MF_00274"/>
    </source>
</evidence>
<sequence length="108" mass="11364">MRGNIAQMMQQAQRMQENLKRAEAELAALEVTGQSGGGMVSITITGKMETRAVRIDPSVLADAEMLEDLIAAAFNDAVGKANAESSKRMSAATAGMPIPPGMKLPGLF</sequence>
<comment type="subunit">
    <text evidence="2">Homodimer.</text>
</comment>
<dbReference type="HAMAP" id="MF_00274">
    <property type="entry name" value="DNA_YbaB_EbfC"/>
    <property type="match status" value="1"/>
</dbReference>
<dbReference type="Proteomes" id="UP000029385">
    <property type="component" value="Unassembled WGS sequence"/>
</dbReference>
<keyword evidence="1 2" id="KW-0238">DNA-binding</keyword>
<protein>
    <recommendedName>
        <fullName evidence="2">Nucleoid-associated protein N789_05015</fullName>
    </recommendedName>
</protein>
<dbReference type="InterPro" id="IPR004401">
    <property type="entry name" value="YbaB/EbfC"/>
</dbReference>
<keyword evidence="5" id="KW-1185">Reference proteome</keyword>
<dbReference type="eggNOG" id="COG0718">
    <property type="taxonomic scope" value="Bacteria"/>
</dbReference>
<accession>A0A091AQ18</accession>
<comment type="caution">
    <text evidence="4">The sequence shown here is derived from an EMBL/GenBank/DDBJ whole genome shotgun (WGS) entry which is preliminary data.</text>
</comment>
<dbReference type="GO" id="GO:0043590">
    <property type="term" value="C:bacterial nucleoid"/>
    <property type="evidence" value="ECO:0007669"/>
    <property type="project" value="UniProtKB-UniRule"/>
</dbReference>
<dbReference type="InterPro" id="IPR036894">
    <property type="entry name" value="YbaB-like_sf"/>
</dbReference>
<keyword evidence="3" id="KW-0175">Coiled coil</keyword>
<gene>
    <name evidence="4" type="ORF">N789_05015</name>
</gene>
<dbReference type="GO" id="GO:0005829">
    <property type="term" value="C:cytosol"/>
    <property type="evidence" value="ECO:0007669"/>
    <property type="project" value="TreeGrafter"/>
</dbReference>
<dbReference type="RefSeq" id="WP_022967949.1">
    <property type="nucleotide sequence ID" value="NZ_ATVD01000001.1"/>
</dbReference>
<comment type="similarity">
    <text evidence="2">Belongs to the YbaB/EbfC family.</text>
</comment>
<dbReference type="PATRIC" id="fig|1121015.4.peg.2687"/>
<dbReference type="Gene3D" id="3.30.1310.10">
    <property type="entry name" value="Nucleoid-associated protein YbaB-like domain"/>
    <property type="match status" value="1"/>
</dbReference>
<dbReference type="GO" id="GO:0003677">
    <property type="term" value="F:DNA binding"/>
    <property type="evidence" value="ECO:0007669"/>
    <property type="project" value="UniProtKB-UniRule"/>
</dbReference>
<dbReference type="AlphaFoldDB" id="A0A091AQ18"/>
<dbReference type="Pfam" id="PF02575">
    <property type="entry name" value="YbaB_DNA_bd"/>
    <property type="match status" value="1"/>
</dbReference>
<comment type="function">
    <text evidence="2">Binds to DNA and alters its conformation. May be involved in regulation of gene expression, nucleoid organization and DNA protection.</text>
</comment>
<organism evidence="4 5">
    <name type="scientific">Arenimonas oryziterrae DSM 21050 = YC6267</name>
    <dbReference type="NCBI Taxonomy" id="1121015"/>
    <lineage>
        <taxon>Bacteria</taxon>
        <taxon>Pseudomonadati</taxon>
        <taxon>Pseudomonadota</taxon>
        <taxon>Gammaproteobacteria</taxon>
        <taxon>Lysobacterales</taxon>
        <taxon>Lysobacteraceae</taxon>
        <taxon>Arenimonas</taxon>
    </lineage>
</organism>